<accession>A0A4V2UYS8</accession>
<keyword evidence="7" id="KW-1185">Reference proteome</keyword>
<keyword evidence="2" id="KW-0805">Transcription regulation</keyword>
<dbReference type="Pfam" id="PF00126">
    <property type="entry name" value="HTH_1"/>
    <property type="match status" value="1"/>
</dbReference>
<dbReference type="InterPro" id="IPR005119">
    <property type="entry name" value="LysR_subst-bd"/>
</dbReference>
<proteinExistence type="inferred from homology"/>
<dbReference type="GO" id="GO:0003700">
    <property type="term" value="F:DNA-binding transcription factor activity"/>
    <property type="evidence" value="ECO:0007669"/>
    <property type="project" value="InterPro"/>
</dbReference>
<dbReference type="InterPro" id="IPR000847">
    <property type="entry name" value="LysR_HTH_N"/>
</dbReference>
<dbReference type="OrthoDB" id="9786526at2"/>
<dbReference type="Proteomes" id="UP000294664">
    <property type="component" value="Unassembled WGS sequence"/>
</dbReference>
<dbReference type="InterPro" id="IPR058163">
    <property type="entry name" value="LysR-type_TF_proteobact-type"/>
</dbReference>
<evidence type="ECO:0000256" key="1">
    <source>
        <dbReference type="ARBA" id="ARBA00009437"/>
    </source>
</evidence>
<dbReference type="PANTHER" id="PTHR30537:SF5">
    <property type="entry name" value="HTH-TYPE TRANSCRIPTIONAL ACTIVATOR TTDR-RELATED"/>
    <property type="match status" value="1"/>
</dbReference>
<evidence type="ECO:0000313" key="6">
    <source>
        <dbReference type="EMBL" id="TCT08318.1"/>
    </source>
</evidence>
<dbReference type="Gene3D" id="3.40.190.290">
    <property type="match status" value="1"/>
</dbReference>
<evidence type="ECO:0000256" key="2">
    <source>
        <dbReference type="ARBA" id="ARBA00023015"/>
    </source>
</evidence>
<dbReference type="Gene3D" id="1.10.10.10">
    <property type="entry name" value="Winged helix-like DNA-binding domain superfamily/Winged helix DNA-binding domain"/>
    <property type="match status" value="1"/>
</dbReference>
<organism evidence="6 7">
    <name type="scientific">Aquabacter spiritensis</name>
    <dbReference type="NCBI Taxonomy" id="933073"/>
    <lineage>
        <taxon>Bacteria</taxon>
        <taxon>Pseudomonadati</taxon>
        <taxon>Pseudomonadota</taxon>
        <taxon>Alphaproteobacteria</taxon>
        <taxon>Hyphomicrobiales</taxon>
        <taxon>Xanthobacteraceae</taxon>
        <taxon>Aquabacter</taxon>
    </lineage>
</organism>
<dbReference type="SUPFAM" id="SSF53850">
    <property type="entry name" value="Periplasmic binding protein-like II"/>
    <property type="match status" value="1"/>
</dbReference>
<dbReference type="SUPFAM" id="SSF46785">
    <property type="entry name" value="Winged helix' DNA-binding domain"/>
    <property type="match status" value="1"/>
</dbReference>
<dbReference type="PRINTS" id="PR00039">
    <property type="entry name" value="HTHLYSR"/>
</dbReference>
<evidence type="ECO:0000256" key="3">
    <source>
        <dbReference type="ARBA" id="ARBA00023125"/>
    </source>
</evidence>
<keyword evidence="4" id="KW-0804">Transcription</keyword>
<feature type="domain" description="HTH lysR-type" evidence="5">
    <location>
        <begin position="1"/>
        <end position="59"/>
    </location>
</feature>
<evidence type="ECO:0000256" key="4">
    <source>
        <dbReference type="ARBA" id="ARBA00023163"/>
    </source>
</evidence>
<dbReference type="FunFam" id="1.10.10.10:FF:000001">
    <property type="entry name" value="LysR family transcriptional regulator"/>
    <property type="match status" value="1"/>
</dbReference>
<dbReference type="CDD" id="cd08422">
    <property type="entry name" value="PBP2_CrgA_like"/>
    <property type="match status" value="1"/>
</dbReference>
<dbReference type="Pfam" id="PF03466">
    <property type="entry name" value="LysR_substrate"/>
    <property type="match status" value="1"/>
</dbReference>
<keyword evidence="3 6" id="KW-0238">DNA-binding</keyword>
<dbReference type="InterPro" id="IPR036388">
    <property type="entry name" value="WH-like_DNA-bd_sf"/>
</dbReference>
<dbReference type="PANTHER" id="PTHR30537">
    <property type="entry name" value="HTH-TYPE TRANSCRIPTIONAL REGULATOR"/>
    <property type="match status" value="1"/>
</dbReference>
<reference evidence="6 7" key="1">
    <citation type="submission" date="2019-03" db="EMBL/GenBank/DDBJ databases">
        <title>Genomic Encyclopedia of Type Strains, Phase IV (KMG-IV): sequencing the most valuable type-strain genomes for metagenomic binning, comparative biology and taxonomic classification.</title>
        <authorList>
            <person name="Goeker M."/>
        </authorList>
    </citation>
    <scope>NUCLEOTIDE SEQUENCE [LARGE SCALE GENOMIC DNA]</scope>
    <source>
        <strain evidence="6 7">DSM 9035</strain>
    </source>
</reference>
<dbReference type="GO" id="GO:0003677">
    <property type="term" value="F:DNA binding"/>
    <property type="evidence" value="ECO:0007669"/>
    <property type="project" value="UniProtKB-KW"/>
</dbReference>
<sequence length="296" mass="32531">MNKFLALSVFTRVADSGGFTAAARKLGMSVSAVTKTITRLEDELGTQLFNRTTRQLSTTDYGQEFYERAVQILTDLEDAELALQRGNVATRGRIRAVVPLSFGRVTLVPELPAFLSRYPDITLDLNFSDSNKPIDLVAEGYDVAVRTGHITDSRLITRLLLRSPQVTVAAPAYLKANGTPRTPQDLIHHNCITGNRTGPEWHFANPKGPEIIVHVKGNAVLNSGDALREAAVAGLGIIRGTWWLVRKDLERGDVESILADYAVEGTPISVLYPANRHLPAKVRVFLDFLISITRMG</sequence>
<comment type="similarity">
    <text evidence="1">Belongs to the LysR transcriptional regulatory family.</text>
</comment>
<gene>
    <name evidence="6" type="ORF">EDC64_101842</name>
</gene>
<name>A0A4V2UYS8_9HYPH</name>
<dbReference type="InterPro" id="IPR036390">
    <property type="entry name" value="WH_DNA-bd_sf"/>
</dbReference>
<comment type="caution">
    <text evidence="6">The sequence shown here is derived from an EMBL/GenBank/DDBJ whole genome shotgun (WGS) entry which is preliminary data.</text>
</comment>
<evidence type="ECO:0000259" key="5">
    <source>
        <dbReference type="PROSITE" id="PS50931"/>
    </source>
</evidence>
<protein>
    <submittedName>
        <fullName evidence="6">DNA-binding transcriptional LysR family regulator</fullName>
    </submittedName>
</protein>
<dbReference type="RefSeq" id="WP_132029940.1">
    <property type="nucleotide sequence ID" value="NZ_SMAI01000001.1"/>
</dbReference>
<dbReference type="PROSITE" id="PS50931">
    <property type="entry name" value="HTH_LYSR"/>
    <property type="match status" value="1"/>
</dbReference>
<evidence type="ECO:0000313" key="7">
    <source>
        <dbReference type="Proteomes" id="UP000294664"/>
    </source>
</evidence>
<dbReference type="AlphaFoldDB" id="A0A4V2UYS8"/>
<dbReference type="EMBL" id="SMAI01000001">
    <property type="protein sequence ID" value="TCT08318.1"/>
    <property type="molecule type" value="Genomic_DNA"/>
</dbReference>